<dbReference type="InterPro" id="IPR058912">
    <property type="entry name" value="HTH_animal"/>
</dbReference>
<comment type="caution">
    <text evidence="5">The sequence shown here is derived from an EMBL/GenBank/DDBJ whole genome shotgun (WGS) entry which is preliminary data.</text>
</comment>
<dbReference type="PANTHER" id="PTHR21301:SF12">
    <property type="match status" value="1"/>
</dbReference>
<dbReference type="Pfam" id="PF10482">
    <property type="entry name" value="CtIP_N"/>
    <property type="match status" value="1"/>
</dbReference>
<feature type="domain" description="DNA endonuclease Ctp1 N-terminal" evidence="3">
    <location>
        <begin position="300"/>
        <end position="419"/>
    </location>
</feature>
<feature type="compositionally biased region" description="Polar residues" evidence="2">
    <location>
        <begin position="732"/>
        <end position="745"/>
    </location>
</feature>
<evidence type="ECO:0000256" key="2">
    <source>
        <dbReference type="SAM" id="MobiDB-lite"/>
    </source>
</evidence>
<dbReference type="PANTHER" id="PTHR21301">
    <property type="entry name" value="REVERSE TRANSCRIPTASE"/>
    <property type="match status" value="1"/>
</dbReference>
<accession>A0AA47N9A4</accession>
<dbReference type="Proteomes" id="UP001174136">
    <property type="component" value="Unassembled WGS sequence"/>
</dbReference>
<feature type="region of interest" description="Disordered" evidence="2">
    <location>
        <begin position="715"/>
        <end position="794"/>
    </location>
</feature>
<sequence length="870" mass="97853">MGSEKELVAFHQYLNTTNPNIRLSLEYSTTEINFLDLKISIDTEGSLHTTIFRNTILRADSFHPKSLISNIPYGQFQRLRRICDNETDFDHQATDMFHRFERRGYGHGVLNRALTKTKALHRNQLFTKKPRQKQQSPRTFFATQYSNMAYKVKNIITENWDILRSDDTLSTLFSDPPMVSFRRAPTLKDALVRSHLPANKPVFQFPKPTGRTKRKLRQRLAEHKNAIRTQNPNYPMAQHYKTAGHTNQVKAMGADCSNWFPEVGVSLVVLCYSYLYGLSKLLLADFGGQPEYFVSAMDSFNELLHKLRDVHERELEGWQLRVQELSNKKGCDIKRMEELFNRNQQMKEQQRILTENIKTLENRLRAGLCDRCTVTQDVAKRKQQEYESSQIQSLHQFSLLGMGEMNSLKKENRRLRDELVNQRKAMESNHLSNITAPEVKPPRSSDHSPSAVPVSLTTTVASNTSKLPDGGDVAVKTEADQKLEESHTQLGASSRRHFESYKPLAMTSLVHSPRITAESRNAGDKRLQSAEGQHSPTSNPSHHVMLLKNIPVSLSSTSSSSSVASGEMAASRHVLHTPMPCRPCPIKSGPHSFPWSVSEHSDWASLTTAHGLGVQLNPLKSNPFLFTNLSPTSQQASPCIQGCQPRQQVEVRSAWPKHSAVSEPLAKEPTRLFRVRSLSELGDSQAIAMERKKMAPIQWRSTGTSQPQRVFDVGQAEGNDRPLDLSERGRSKSNGSANSEQSVFSQGAEGEEKGFESRANPSPHGPPSSSSPVVPTMPSSPPSGQAQELQKSSDHSNTVNIMFLKPRTTIAHLSIQNPHKYKAVIWLSCVFRSKEEEQGQREEKNNIKGDQTNKEEIQVVTISLQPGTEC</sequence>
<feature type="domain" description="Helix-turn-helix" evidence="4">
    <location>
        <begin position="56"/>
        <end position="112"/>
    </location>
</feature>
<keyword evidence="1" id="KW-0175">Coiled coil</keyword>
<evidence type="ECO:0000256" key="1">
    <source>
        <dbReference type="SAM" id="Coils"/>
    </source>
</evidence>
<feature type="compositionally biased region" description="Polar residues" evidence="2">
    <location>
        <begin position="530"/>
        <end position="541"/>
    </location>
</feature>
<dbReference type="AlphaFoldDB" id="A0AA47N9A4"/>
<feature type="compositionally biased region" description="Low complexity" evidence="2">
    <location>
        <begin position="767"/>
        <end position="777"/>
    </location>
</feature>
<feature type="compositionally biased region" description="Basic and acidic residues" evidence="2">
    <location>
        <begin position="718"/>
        <end position="730"/>
    </location>
</feature>
<feature type="region of interest" description="Disordered" evidence="2">
    <location>
        <begin position="426"/>
        <end position="454"/>
    </location>
</feature>
<keyword evidence="6" id="KW-1185">Reference proteome</keyword>
<dbReference type="InterPro" id="IPR019518">
    <property type="entry name" value="CtIP_N"/>
</dbReference>
<feature type="region of interest" description="Disordered" evidence="2">
    <location>
        <begin position="511"/>
        <end position="543"/>
    </location>
</feature>
<dbReference type="EMBL" id="JAOPHQ010000590">
    <property type="protein sequence ID" value="KAK0154035.1"/>
    <property type="molecule type" value="Genomic_DNA"/>
</dbReference>
<feature type="region of interest" description="Disordered" evidence="2">
    <location>
        <begin position="834"/>
        <end position="854"/>
    </location>
</feature>
<reference evidence="5" key="1">
    <citation type="journal article" date="2023" name="Front. Mar. Sci.">
        <title>A new Merluccius polli reference genome to investigate the effects of global change in West African waters.</title>
        <authorList>
            <person name="Mateo J.L."/>
            <person name="Blanco-Fernandez C."/>
            <person name="Garcia-Vazquez E."/>
            <person name="Machado-Schiaffino G."/>
        </authorList>
    </citation>
    <scope>NUCLEOTIDE SEQUENCE</scope>
    <source>
        <strain evidence="5">C29</strain>
        <tissue evidence="5">Fin</tissue>
    </source>
</reference>
<evidence type="ECO:0000259" key="3">
    <source>
        <dbReference type="Pfam" id="PF10482"/>
    </source>
</evidence>
<evidence type="ECO:0000313" key="6">
    <source>
        <dbReference type="Proteomes" id="UP001174136"/>
    </source>
</evidence>
<evidence type="ECO:0000259" key="4">
    <source>
        <dbReference type="Pfam" id="PF26215"/>
    </source>
</evidence>
<proteinExistence type="predicted"/>
<feature type="compositionally biased region" description="Polar residues" evidence="2">
    <location>
        <begin position="784"/>
        <end position="794"/>
    </location>
</feature>
<dbReference type="Pfam" id="PF26215">
    <property type="entry name" value="HTH_animal"/>
    <property type="match status" value="1"/>
</dbReference>
<feature type="coiled-coil region" evidence="1">
    <location>
        <begin position="308"/>
        <end position="363"/>
    </location>
</feature>
<evidence type="ECO:0000313" key="5">
    <source>
        <dbReference type="EMBL" id="KAK0154035.1"/>
    </source>
</evidence>
<name>A0AA47N9A4_MERPO</name>
<organism evidence="5 6">
    <name type="scientific">Merluccius polli</name>
    <name type="common">Benguela hake</name>
    <name type="synonym">Merluccius cadenati</name>
    <dbReference type="NCBI Taxonomy" id="89951"/>
    <lineage>
        <taxon>Eukaryota</taxon>
        <taxon>Metazoa</taxon>
        <taxon>Chordata</taxon>
        <taxon>Craniata</taxon>
        <taxon>Vertebrata</taxon>
        <taxon>Euteleostomi</taxon>
        <taxon>Actinopterygii</taxon>
        <taxon>Neopterygii</taxon>
        <taxon>Teleostei</taxon>
        <taxon>Neoteleostei</taxon>
        <taxon>Acanthomorphata</taxon>
        <taxon>Zeiogadaria</taxon>
        <taxon>Gadariae</taxon>
        <taxon>Gadiformes</taxon>
        <taxon>Gadoidei</taxon>
        <taxon>Merlucciidae</taxon>
        <taxon>Merluccius</taxon>
    </lineage>
</organism>
<protein>
    <submittedName>
        <fullName evidence="5">RBBP8 N-terminal-like protein</fullName>
    </submittedName>
</protein>
<gene>
    <name evidence="5" type="primary">RBBP8NL</name>
    <name evidence="5" type="ORF">N1851_003884</name>
</gene>